<evidence type="ECO:0000256" key="5">
    <source>
        <dbReference type="RuleBase" id="RU004508"/>
    </source>
</evidence>
<dbReference type="InterPro" id="IPR000653">
    <property type="entry name" value="DegT/StrS_aminotransferase"/>
</dbReference>
<dbReference type="InterPro" id="IPR015421">
    <property type="entry name" value="PyrdxlP-dep_Trfase_major"/>
</dbReference>
<keyword evidence="1 4" id="KW-0663">Pyridoxal phosphate</keyword>
<dbReference type="GO" id="GO:0030170">
    <property type="term" value="F:pyridoxal phosphate binding"/>
    <property type="evidence" value="ECO:0007669"/>
    <property type="project" value="TreeGrafter"/>
</dbReference>
<dbReference type="Gene3D" id="3.90.1150.10">
    <property type="entry name" value="Aspartate Aminotransferase, domain 1"/>
    <property type="match status" value="1"/>
</dbReference>
<dbReference type="InterPro" id="IPR015422">
    <property type="entry name" value="PyrdxlP-dep_Trfase_small"/>
</dbReference>
<name>A0A9X3A8B8_9BACT</name>
<feature type="active site" description="Proton acceptor" evidence="3">
    <location>
        <position position="186"/>
    </location>
</feature>
<evidence type="ECO:0000313" key="6">
    <source>
        <dbReference type="EMBL" id="MCS4121618.1"/>
    </source>
</evidence>
<dbReference type="EMBL" id="JANUBL010000003">
    <property type="protein sequence ID" value="MCS4121618.1"/>
    <property type="molecule type" value="Genomic_DNA"/>
</dbReference>
<dbReference type="Pfam" id="PF01041">
    <property type="entry name" value="DegT_DnrJ_EryC1"/>
    <property type="match status" value="1"/>
</dbReference>
<sequence>MNIPFVDLQTQYEFLQPDIDDAMQRVIDDTAFVRGPYVSDFEEAYADAYGVDHCIGVANGTDAIYVVLRMLGIGPEDEVITTANSWISTSETIGQTGATPVFVDVEPDYYNIDVDQIERKISEDTKAIIPVHLYGQPAEIDKVMEIADDYDLYVIEDAAQAHFAEYDGKRVGTFGIAGTFSFYPGKNLGAYGDAGAIVTDDDELARQCRMFSDHGSSEKGEHEIEGINSRLDGLQAVVLSVKLPHILGWNQARYDNAQKYTERLKDIPGIIPPPVRPNARHVFHLYVIRVEDGRDELQNFLENRGISTSIHYPKALPFLKAYEHRGFQSSDFPVAYNYQDQILSLPMYPELTEDMIEYVTSSIRDWVGM</sequence>
<evidence type="ECO:0000256" key="1">
    <source>
        <dbReference type="ARBA" id="ARBA00022898"/>
    </source>
</evidence>
<organism evidence="6 7">
    <name type="scientific">Salinibacter ruber</name>
    <dbReference type="NCBI Taxonomy" id="146919"/>
    <lineage>
        <taxon>Bacteria</taxon>
        <taxon>Pseudomonadati</taxon>
        <taxon>Rhodothermota</taxon>
        <taxon>Rhodothermia</taxon>
        <taxon>Rhodothermales</taxon>
        <taxon>Salinibacteraceae</taxon>
        <taxon>Salinibacter</taxon>
    </lineage>
</organism>
<dbReference type="GO" id="GO:0000271">
    <property type="term" value="P:polysaccharide biosynthetic process"/>
    <property type="evidence" value="ECO:0007669"/>
    <property type="project" value="TreeGrafter"/>
</dbReference>
<comment type="caution">
    <text evidence="6">The sequence shown here is derived from an EMBL/GenBank/DDBJ whole genome shotgun (WGS) entry which is preliminary data.</text>
</comment>
<proteinExistence type="inferred from homology"/>
<dbReference type="CDD" id="cd00616">
    <property type="entry name" value="AHBA_syn"/>
    <property type="match status" value="1"/>
</dbReference>
<protein>
    <submittedName>
        <fullName evidence="6">dTDP-4-amino-4,6-dideoxygalactose transaminase</fullName>
    </submittedName>
</protein>
<reference evidence="6" key="1">
    <citation type="submission" date="2022-08" db="EMBL/GenBank/DDBJ databases">
        <title>Genomic Encyclopedia of Type Strains, Phase V (KMG-V): Genome sequencing to study the core and pangenomes of soil and plant-associated prokaryotes.</title>
        <authorList>
            <person name="Whitman W."/>
        </authorList>
    </citation>
    <scope>NUCLEOTIDE SEQUENCE</scope>
    <source>
        <strain evidence="6">SP3026</strain>
    </source>
</reference>
<dbReference type="PIRSF" id="PIRSF000390">
    <property type="entry name" value="PLP_StrS"/>
    <property type="match status" value="1"/>
</dbReference>
<evidence type="ECO:0000313" key="7">
    <source>
        <dbReference type="Proteomes" id="UP001155144"/>
    </source>
</evidence>
<dbReference type="GO" id="GO:0008483">
    <property type="term" value="F:transaminase activity"/>
    <property type="evidence" value="ECO:0007669"/>
    <property type="project" value="TreeGrafter"/>
</dbReference>
<comment type="similarity">
    <text evidence="2 5">Belongs to the DegT/DnrJ/EryC1 family.</text>
</comment>
<evidence type="ECO:0000256" key="2">
    <source>
        <dbReference type="ARBA" id="ARBA00037999"/>
    </source>
</evidence>
<gene>
    <name evidence="6" type="ORF">GGP45_001971</name>
</gene>
<feature type="modified residue" description="N6-(pyridoxal phosphate)lysine" evidence="4">
    <location>
        <position position="186"/>
    </location>
</feature>
<dbReference type="Gene3D" id="3.40.640.10">
    <property type="entry name" value="Type I PLP-dependent aspartate aminotransferase-like (Major domain)"/>
    <property type="match status" value="1"/>
</dbReference>
<dbReference type="AlphaFoldDB" id="A0A9X3A8B8"/>
<dbReference type="PANTHER" id="PTHR30244:SF36">
    <property type="entry name" value="3-OXO-GLUCOSE-6-PHOSPHATE:GLUTAMATE AMINOTRANSFERASE"/>
    <property type="match status" value="1"/>
</dbReference>
<accession>A0A9X3A8B8</accession>
<dbReference type="PANTHER" id="PTHR30244">
    <property type="entry name" value="TRANSAMINASE"/>
    <property type="match status" value="1"/>
</dbReference>
<dbReference type="SUPFAM" id="SSF53383">
    <property type="entry name" value="PLP-dependent transferases"/>
    <property type="match status" value="1"/>
</dbReference>
<evidence type="ECO:0000256" key="3">
    <source>
        <dbReference type="PIRSR" id="PIRSR000390-1"/>
    </source>
</evidence>
<evidence type="ECO:0000256" key="4">
    <source>
        <dbReference type="PIRSR" id="PIRSR000390-2"/>
    </source>
</evidence>
<dbReference type="InterPro" id="IPR015424">
    <property type="entry name" value="PyrdxlP-dep_Trfase"/>
</dbReference>
<dbReference type="RefSeq" id="WP_259039993.1">
    <property type="nucleotide sequence ID" value="NZ_JANUBL010000003.1"/>
</dbReference>
<dbReference type="Proteomes" id="UP001155144">
    <property type="component" value="Unassembled WGS sequence"/>
</dbReference>